<accession>A0ABU6SV62</accession>
<proteinExistence type="predicted"/>
<dbReference type="EMBL" id="JASCZI010062270">
    <property type="protein sequence ID" value="MED6140297.1"/>
    <property type="molecule type" value="Genomic_DNA"/>
</dbReference>
<protein>
    <submittedName>
        <fullName evidence="2">Uncharacterized protein</fullName>
    </submittedName>
</protein>
<organism evidence="2 3">
    <name type="scientific">Stylosanthes scabra</name>
    <dbReference type="NCBI Taxonomy" id="79078"/>
    <lineage>
        <taxon>Eukaryota</taxon>
        <taxon>Viridiplantae</taxon>
        <taxon>Streptophyta</taxon>
        <taxon>Embryophyta</taxon>
        <taxon>Tracheophyta</taxon>
        <taxon>Spermatophyta</taxon>
        <taxon>Magnoliopsida</taxon>
        <taxon>eudicotyledons</taxon>
        <taxon>Gunneridae</taxon>
        <taxon>Pentapetalae</taxon>
        <taxon>rosids</taxon>
        <taxon>fabids</taxon>
        <taxon>Fabales</taxon>
        <taxon>Fabaceae</taxon>
        <taxon>Papilionoideae</taxon>
        <taxon>50 kb inversion clade</taxon>
        <taxon>dalbergioids sensu lato</taxon>
        <taxon>Dalbergieae</taxon>
        <taxon>Pterocarpus clade</taxon>
        <taxon>Stylosanthes</taxon>
    </lineage>
</organism>
<keyword evidence="3" id="KW-1185">Reference proteome</keyword>
<dbReference type="Proteomes" id="UP001341840">
    <property type="component" value="Unassembled WGS sequence"/>
</dbReference>
<gene>
    <name evidence="2" type="ORF">PIB30_091794</name>
</gene>
<evidence type="ECO:0000313" key="3">
    <source>
        <dbReference type="Proteomes" id="UP001341840"/>
    </source>
</evidence>
<sequence>GGSLQLKTPEEAMELIELIAKNQYIFISDRNIKSGVMEVDTMDAILAQNKALAQQLITLNKKMEKLEDAAMGTQAETTSTCGLCRGPH</sequence>
<name>A0ABU6SV62_9FABA</name>
<reference evidence="2 3" key="1">
    <citation type="journal article" date="2023" name="Plants (Basel)">
        <title>Bridging the Gap: Combining Genomics and Transcriptomics Approaches to Understand Stylosanthes scabra, an Orphan Legume from the Brazilian Caatinga.</title>
        <authorList>
            <person name="Ferreira-Neto J.R.C."/>
            <person name="da Silva M.D."/>
            <person name="Binneck E."/>
            <person name="de Melo N.F."/>
            <person name="da Silva R.H."/>
            <person name="de Melo A.L.T.M."/>
            <person name="Pandolfi V."/>
            <person name="Bustamante F.O."/>
            <person name="Brasileiro-Vidal A.C."/>
            <person name="Benko-Iseppon A.M."/>
        </authorList>
    </citation>
    <scope>NUCLEOTIDE SEQUENCE [LARGE SCALE GENOMIC DNA]</scope>
    <source>
        <tissue evidence="2">Leaves</tissue>
    </source>
</reference>
<feature type="coiled-coil region" evidence="1">
    <location>
        <begin position="49"/>
        <end position="76"/>
    </location>
</feature>
<feature type="non-terminal residue" evidence="2">
    <location>
        <position position="1"/>
    </location>
</feature>
<evidence type="ECO:0000256" key="1">
    <source>
        <dbReference type="SAM" id="Coils"/>
    </source>
</evidence>
<comment type="caution">
    <text evidence="2">The sequence shown here is derived from an EMBL/GenBank/DDBJ whole genome shotgun (WGS) entry which is preliminary data.</text>
</comment>
<keyword evidence="1" id="KW-0175">Coiled coil</keyword>
<evidence type="ECO:0000313" key="2">
    <source>
        <dbReference type="EMBL" id="MED6140297.1"/>
    </source>
</evidence>